<evidence type="ECO:0000313" key="2">
    <source>
        <dbReference type="EMBL" id="AAL73474.1"/>
    </source>
</evidence>
<feature type="compositionally biased region" description="Acidic residues" evidence="1">
    <location>
        <begin position="64"/>
        <end position="73"/>
    </location>
</feature>
<dbReference type="EMBL" id="AF451864">
    <property type="protein sequence ID" value="AAL73474.1"/>
    <property type="molecule type" value="Genomic_DNA"/>
</dbReference>
<feature type="region of interest" description="Disordered" evidence="1">
    <location>
        <begin position="23"/>
        <end position="97"/>
    </location>
</feature>
<dbReference type="AlphaFoldDB" id="Q8WRA5"/>
<name>Q8WRA5_TETTH</name>
<evidence type="ECO:0000256" key="1">
    <source>
        <dbReference type="SAM" id="MobiDB-lite"/>
    </source>
</evidence>
<organism evidence="2">
    <name type="scientific">Tetrahymena thermophila</name>
    <dbReference type="NCBI Taxonomy" id="5911"/>
    <lineage>
        <taxon>Eukaryota</taxon>
        <taxon>Sar</taxon>
        <taxon>Alveolata</taxon>
        <taxon>Ciliophora</taxon>
        <taxon>Intramacronucleata</taxon>
        <taxon>Oligohymenophorea</taxon>
        <taxon>Hymenostomatida</taxon>
        <taxon>Tetrahymenina</taxon>
        <taxon>Tetrahymenidae</taxon>
        <taxon>Tetrahymena</taxon>
    </lineage>
</organism>
<sequence>MSQKELVTKYSISQSSVTRLINQIKTQNRSSQQSVNQSQISQSQNSENNQSNEELEETNFQSENNEESSTEDNEQSKEEILSSKSIQNQSKDEEDNNQQILDHTLINYLNKPNDSIEIQKNKREKQEKQPIVNPQPIIQQPPAIIIQKQQPIQQIELQDQGDQETEIKQFMVKIRKFIQYFNKEQSIFHIIGSNDFQQRQFISRLYLKNLEELKLIHKSIEFELLFSRSNSFVQDSIESSALFIERLLLTIDINVVGVYQELPQDEEFQFNMKMFLCENSNIASAKQILFLKFVKNYYKKYSQNKNNTTTELKQKLKEQANQDLLERFNKL</sequence>
<reference evidence="2" key="1">
    <citation type="journal article" date="2002" name="Nucleic Acids Res.">
        <title>A novel family of mobile genetic elements is limited to the germline genome in Tetrahymena thermophila.</title>
        <authorList>
            <person name="Wuitschick J.D."/>
            <person name="Gershan J.A."/>
            <person name="Lochowicz A.J."/>
            <person name="Li S."/>
            <person name="Karrer K.M."/>
        </authorList>
    </citation>
    <scope>NUCLEOTIDE SEQUENCE</scope>
</reference>
<feature type="compositionally biased region" description="Low complexity" evidence="1">
    <location>
        <begin position="27"/>
        <end position="63"/>
    </location>
</feature>
<protein>
    <submittedName>
        <fullName evidence="2">Tlr 5Rp protein</fullName>
    </submittedName>
</protein>
<proteinExistence type="predicted"/>
<accession>Q8WRA5</accession>